<reference evidence="1 2" key="1">
    <citation type="submission" date="2016-02" db="EMBL/GenBank/DDBJ databases">
        <title>Draft genome sequence of the strain BR 10247T Bradyrhizobium neotropicale isolated from nodules of Centrolobium paraense.</title>
        <authorList>
            <person name="Simoes-Araujo J.L."/>
            <person name="Barauna A.C."/>
            <person name="Silva K."/>
            <person name="Zilli J.E."/>
        </authorList>
    </citation>
    <scope>NUCLEOTIDE SEQUENCE [LARGE SCALE GENOMIC DNA]</scope>
    <source>
        <strain evidence="1 2">BR 10247</strain>
    </source>
</reference>
<dbReference type="EMBL" id="LSEF01000034">
    <property type="protein sequence ID" value="OAF18396.1"/>
    <property type="molecule type" value="Genomic_DNA"/>
</dbReference>
<keyword evidence="2" id="KW-1185">Reference proteome</keyword>
<dbReference type="AlphaFoldDB" id="A0A176ZF42"/>
<comment type="caution">
    <text evidence="1">The sequence shown here is derived from an EMBL/GenBank/DDBJ whole genome shotgun (WGS) entry which is preliminary data.</text>
</comment>
<proteinExistence type="predicted"/>
<sequence length="161" mass="17957">MLQHLPKLADRIIEMFPPHQQIGEFETGIDVVGSVSQREPVVGLLTRDVPTLTQQDTKLNVHIQIVGLVQQRFPIARDGLAPSSEAVQSGSHAAVIEAVARLELDGTDEEIERPVVVTNLERRNPQKEDTFRMIRLGCQYLPIDRLRLRQAACAMVCETGL</sequence>
<organism evidence="1 2">
    <name type="scientific">Bradyrhizobium neotropicale</name>
    <dbReference type="NCBI Taxonomy" id="1497615"/>
    <lineage>
        <taxon>Bacteria</taxon>
        <taxon>Pseudomonadati</taxon>
        <taxon>Pseudomonadota</taxon>
        <taxon>Alphaproteobacteria</taxon>
        <taxon>Hyphomicrobiales</taxon>
        <taxon>Nitrobacteraceae</taxon>
        <taxon>Bradyrhizobium</taxon>
    </lineage>
</organism>
<evidence type="ECO:0000313" key="1">
    <source>
        <dbReference type="EMBL" id="OAF18396.1"/>
    </source>
</evidence>
<protein>
    <submittedName>
        <fullName evidence="1">Uncharacterized protein</fullName>
    </submittedName>
</protein>
<dbReference type="Proteomes" id="UP000077173">
    <property type="component" value="Unassembled WGS sequence"/>
</dbReference>
<accession>A0A176ZF42</accession>
<evidence type="ECO:0000313" key="2">
    <source>
        <dbReference type="Proteomes" id="UP000077173"/>
    </source>
</evidence>
<gene>
    <name evidence="1" type="ORF">AXW67_04515</name>
</gene>
<name>A0A176ZF42_9BRAD</name>